<feature type="transmembrane region" description="Helical" evidence="2">
    <location>
        <begin position="87"/>
        <end position="113"/>
    </location>
</feature>
<keyword evidence="2" id="KW-1133">Transmembrane helix</keyword>
<reference evidence="3" key="2">
    <citation type="submission" date="2025-08" db="UniProtKB">
        <authorList>
            <consortium name="Ensembl"/>
        </authorList>
    </citation>
    <scope>IDENTIFICATION</scope>
</reference>
<dbReference type="AlphaFoldDB" id="A0A8C6J8E5"/>
<organism evidence="3 4">
    <name type="scientific">Melopsittacus undulatus</name>
    <name type="common">Budgerigar</name>
    <name type="synonym">Psittacus undulatus</name>
    <dbReference type="NCBI Taxonomy" id="13146"/>
    <lineage>
        <taxon>Eukaryota</taxon>
        <taxon>Metazoa</taxon>
        <taxon>Chordata</taxon>
        <taxon>Craniata</taxon>
        <taxon>Vertebrata</taxon>
        <taxon>Euteleostomi</taxon>
        <taxon>Archelosauria</taxon>
        <taxon>Archosauria</taxon>
        <taxon>Dinosauria</taxon>
        <taxon>Saurischia</taxon>
        <taxon>Theropoda</taxon>
        <taxon>Coelurosauria</taxon>
        <taxon>Aves</taxon>
        <taxon>Neognathae</taxon>
        <taxon>Neoaves</taxon>
        <taxon>Telluraves</taxon>
        <taxon>Australaves</taxon>
        <taxon>Psittaciformes</taxon>
        <taxon>Psittaculidae</taxon>
        <taxon>Melopsittacus</taxon>
    </lineage>
</organism>
<dbReference type="InterPro" id="IPR040236">
    <property type="entry name" value="TMEM198"/>
</dbReference>
<accession>A0A8C6J8E5</accession>
<feature type="region of interest" description="Disordered" evidence="1">
    <location>
        <begin position="1"/>
        <end position="23"/>
    </location>
</feature>
<evidence type="ECO:0000256" key="1">
    <source>
        <dbReference type="SAM" id="MobiDB-lite"/>
    </source>
</evidence>
<evidence type="ECO:0000313" key="3">
    <source>
        <dbReference type="Ensembl" id="ENSMUNP00000009864.2"/>
    </source>
</evidence>
<dbReference type="Ensembl" id="ENSMUNT00000011413.2">
    <property type="protein sequence ID" value="ENSMUNP00000009864.2"/>
    <property type="gene ID" value="ENSMUNG00000007804.2"/>
</dbReference>
<protein>
    <submittedName>
        <fullName evidence="3">Uncharacterized protein</fullName>
    </submittedName>
</protein>
<keyword evidence="2" id="KW-0812">Transmembrane</keyword>
<feature type="transmembrane region" description="Helical" evidence="2">
    <location>
        <begin position="51"/>
        <end position="75"/>
    </location>
</feature>
<dbReference type="PANTHER" id="PTHR31247">
    <property type="entry name" value="TRANSMEMBRANE PROTEIN 198 FAMILY MEMBER"/>
    <property type="match status" value="1"/>
</dbReference>
<feature type="region of interest" description="Disordered" evidence="1">
    <location>
        <begin position="214"/>
        <end position="236"/>
    </location>
</feature>
<evidence type="ECO:0000256" key="2">
    <source>
        <dbReference type="SAM" id="Phobius"/>
    </source>
</evidence>
<name>A0A8C6J8E5_MELUD</name>
<dbReference type="GO" id="GO:0005886">
    <property type="term" value="C:plasma membrane"/>
    <property type="evidence" value="ECO:0007669"/>
    <property type="project" value="TreeGrafter"/>
</dbReference>
<dbReference type="Proteomes" id="UP000694405">
    <property type="component" value="Chromosome 21"/>
</dbReference>
<accession>A0A8V5GVP5</accession>
<feature type="transmembrane region" description="Helical" evidence="2">
    <location>
        <begin position="119"/>
        <end position="139"/>
    </location>
</feature>
<feature type="compositionally biased region" description="Pro residues" evidence="1">
    <location>
        <begin position="217"/>
        <end position="229"/>
    </location>
</feature>
<reference evidence="3" key="1">
    <citation type="submission" date="2020-03" db="EMBL/GenBank/DDBJ databases">
        <title>Melopsittacus undulatus (budgerigar) genome, bMelUnd1, maternal haplotype with Z.</title>
        <authorList>
            <person name="Gedman G."/>
            <person name="Mountcastle J."/>
            <person name="Haase B."/>
            <person name="Formenti G."/>
            <person name="Wright T."/>
            <person name="Apodaca J."/>
            <person name="Pelan S."/>
            <person name="Chow W."/>
            <person name="Rhie A."/>
            <person name="Howe K."/>
            <person name="Fedrigo O."/>
            <person name="Jarvis E.D."/>
        </authorList>
    </citation>
    <scope>NUCLEOTIDE SEQUENCE [LARGE SCALE GENOMIC DNA]</scope>
</reference>
<keyword evidence="2" id="KW-0472">Membrane</keyword>
<reference evidence="3" key="3">
    <citation type="submission" date="2025-09" db="UniProtKB">
        <authorList>
            <consortium name="Ensembl"/>
        </authorList>
    </citation>
    <scope>IDENTIFICATION</scope>
</reference>
<dbReference type="PANTHER" id="PTHR31247:SF5">
    <property type="entry name" value="DUF4203 DOMAIN-CONTAINING PROTEIN"/>
    <property type="match status" value="1"/>
</dbReference>
<keyword evidence="4" id="KW-1185">Reference proteome</keyword>
<feature type="transmembrane region" description="Helical" evidence="2">
    <location>
        <begin position="151"/>
        <end position="171"/>
    </location>
</feature>
<evidence type="ECO:0000313" key="4">
    <source>
        <dbReference type="Proteomes" id="UP000694405"/>
    </source>
</evidence>
<proteinExistence type="predicted"/>
<sequence length="392" mass="41553">MREGRAEYPGGGGHWGLTDTHSHPPQVMEPGPPLVPHCTPEPRTSDCLVLVPGYCCFRAVLGLFFSSPVILMLCYGQRLLGTQVGQTASFGIVLPIGLFTTWLLLAAATLAMAAPVLLLSPWVPLSTVLVLLCTLQVLCWTKGVIVGATTVLGAAAVLVGAEYLAEVLVLFVCEQLQRVPEPVWCWLGWALLQAWALLSFLKRPSTVVFPKVGTTVPTPPTPPHSPPPYESLSRPRSSSSSVFLRLSFSSCSRVGFGTSPASRRCCSSSTCRSFFRRFFSLRLLSEAGASPGLVPGLTAGLAAPQLGSGSDSAERSSAWISSSVSRSPFSCCCFLFSFRFKFRLAALDSPVSPGSAFPGAAAASGFSPGGSSGLLRKNLTYLFSYLHGGKSL</sequence>